<dbReference type="InterPro" id="IPR017900">
    <property type="entry name" value="4Fe4S_Fe_S_CS"/>
</dbReference>
<dbReference type="Proteomes" id="UP000033048">
    <property type="component" value="Chromosome"/>
</dbReference>
<dbReference type="SUPFAM" id="SSF46548">
    <property type="entry name" value="alpha-helical ferredoxin"/>
    <property type="match status" value="1"/>
</dbReference>
<dbReference type="PROSITE" id="PS51379">
    <property type="entry name" value="4FE4S_FER_2"/>
    <property type="match status" value="2"/>
</dbReference>
<dbReference type="GeneID" id="24894012"/>
<name>A0A0E3SSQ5_METMT</name>
<protein>
    <submittedName>
        <fullName evidence="8">CoB--CoM heterodisulfide reductase 2 iron-sulfur subunit D</fullName>
        <ecNumber evidence="8">1.8.98.1</ecNumber>
    </submittedName>
</protein>
<dbReference type="HOGENOM" id="CLU_023081_2_0_2"/>
<dbReference type="PANTHER" id="PTHR43255:SF1">
    <property type="entry name" value="IRON-SULFUR-BINDING OXIDOREDUCTASE FADF-RELATED"/>
    <property type="match status" value="1"/>
</dbReference>
<feature type="domain" description="4Fe-4S ferredoxin-type" evidence="7">
    <location>
        <begin position="57"/>
        <end position="89"/>
    </location>
</feature>
<keyword evidence="2" id="KW-0004">4Fe-4S</keyword>
<dbReference type="KEGG" id="mmet:MCMEM_1454"/>
<dbReference type="OrthoDB" id="42878at2157"/>
<dbReference type="GO" id="GO:0051539">
    <property type="term" value="F:4 iron, 4 sulfur cluster binding"/>
    <property type="evidence" value="ECO:0007669"/>
    <property type="project" value="UniProtKB-KW"/>
</dbReference>
<keyword evidence="4 8" id="KW-0560">Oxidoreductase</keyword>
<dbReference type="InterPro" id="IPR017896">
    <property type="entry name" value="4Fe4S_Fe-S-bd"/>
</dbReference>
<dbReference type="GO" id="GO:0051912">
    <property type="term" value="F:CoB--CoM heterodisulfide reductase activity"/>
    <property type="evidence" value="ECO:0007669"/>
    <property type="project" value="UniProtKB-EC"/>
</dbReference>
<dbReference type="PANTHER" id="PTHR43255">
    <property type="entry name" value="IRON-SULFUR-BINDING OXIDOREDUCTASE FADF-RELATED-RELATED"/>
    <property type="match status" value="1"/>
</dbReference>
<gene>
    <name evidence="8" type="ORF">MCMEM_1454</name>
</gene>
<evidence type="ECO:0000256" key="5">
    <source>
        <dbReference type="ARBA" id="ARBA00023004"/>
    </source>
</evidence>
<keyword evidence="3" id="KW-0479">Metal-binding</keyword>
<evidence type="ECO:0000256" key="4">
    <source>
        <dbReference type="ARBA" id="ARBA00023002"/>
    </source>
</evidence>
<dbReference type="Pfam" id="PF02754">
    <property type="entry name" value="CCG"/>
    <property type="match status" value="2"/>
</dbReference>
<feature type="domain" description="4Fe-4S ferredoxin-type" evidence="7">
    <location>
        <begin position="7"/>
        <end position="37"/>
    </location>
</feature>
<dbReference type="Gene3D" id="1.10.1060.10">
    <property type="entry name" value="Alpha-helical ferredoxin"/>
    <property type="match status" value="1"/>
</dbReference>
<dbReference type="GO" id="GO:0005886">
    <property type="term" value="C:plasma membrane"/>
    <property type="evidence" value="ECO:0007669"/>
    <property type="project" value="TreeGrafter"/>
</dbReference>
<reference evidence="8 9" key="1">
    <citation type="submission" date="2014-07" db="EMBL/GenBank/DDBJ databases">
        <title>Methanogenic archaea and the global carbon cycle.</title>
        <authorList>
            <person name="Henriksen J.R."/>
            <person name="Luke J."/>
            <person name="Reinhart S."/>
            <person name="Benedict M.N."/>
            <person name="Youngblut N.D."/>
            <person name="Metcalf M.E."/>
            <person name="Whitaker R.J."/>
            <person name="Metcalf W.W."/>
        </authorList>
    </citation>
    <scope>NUCLEOTIDE SEQUENCE [LARGE SCALE GENOMIC DNA]</scope>
    <source>
        <strain evidence="8 9">MM1</strain>
    </source>
</reference>
<accession>A0A0E3SSQ5</accession>
<dbReference type="AlphaFoldDB" id="A0A0E3SSQ5"/>
<keyword evidence="5" id="KW-0408">Iron</keyword>
<dbReference type="STRING" id="1434104.MCMEM_1454"/>
<evidence type="ECO:0000259" key="7">
    <source>
        <dbReference type="PROSITE" id="PS51379"/>
    </source>
</evidence>
<keyword evidence="6" id="KW-0411">Iron-sulfur</keyword>
<dbReference type="Pfam" id="PF13183">
    <property type="entry name" value="Fer4_8"/>
    <property type="match status" value="1"/>
</dbReference>
<dbReference type="InterPro" id="IPR051460">
    <property type="entry name" value="HdrC_iron-sulfur_subunit"/>
</dbReference>
<dbReference type="InterPro" id="IPR009051">
    <property type="entry name" value="Helical_ferredxn"/>
</dbReference>
<evidence type="ECO:0000256" key="3">
    <source>
        <dbReference type="ARBA" id="ARBA00022723"/>
    </source>
</evidence>
<evidence type="ECO:0000256" key="2">
    <source>
        <dbReference type="ARBA" id="ARBA00022485"/>
    </source>
</evidence>
<evidence type="ECO:0000313" key="9">
    <source>
        <dbReference type="Proteomes" id="UP000033048"/>
    </source>
</evidence>
<organism evidence="8 9">
    <name type="scientific">Methanococcoides methylutens MM1</name>
    <dbReference type="NCBI Taxonomy" id="1434104"/>
    <lineage>
        <taxon>Archaea</taxon>
        <taxon>Methanobacteriati</taxon>
        <taxon>Methanobacteriota</taxon>
        <taxon>Stenosarchaea group</taxon>
        <taxon>Methanomicrobia</taxon>
        <taxon>Methanosarcinales</taxon>
        <taxon>Methanosarcinaceae</taxon>
        <taxon>Methanococcoides</taxon>
    </lineage>
</organism>
<proteinExistence type="inferred from homology"/>
<sequence length="365" mass="40720">MRTDNLKEWKKEMLNCTQCGFCKEICPIFDNLEWDSSVARGKMALCYGLYAGDIEPDESVLERIYQCTTCADCTRRCPSSTEVVEVIEAARKDVVASGVVGSTHRKIADSIATLGNPFGESKSRREIFGEDPHPAKIAYFTGCSAAYRNQETSMAGISILKKLGVDYTLLDEVCCGSVLGRIGFSDEVIRGQAEANIKAIEDTGAEIVLFSCAGCLRMFRKEYPRLMDVNFKAMHFVEWLSEQEFDLKPFNRKVTYHDPCHIGRHLGIYDAPRDLINMIPEIDFVEMEDSRDSARCCGGGGGVRSQFPEISQQIAAKRVEQAKIADVLLTTCPFCVNNLALGLDESSDLEIRDLLELINELLEKN</sequence>
<keyword evidence="9" id="KW-1185">Reference proteome</keyword>
<dbReference type="InterPro" id="IPR004017">
    <property type="entry name" value="Cys_rich_dom"/>
</dbReference>
<evidence type="ECO:0000256" key="1">
    <source>
        <dbReference type="ARBA" id="ARBA00007097"/>
    </source>
</evidence>
<dbReference type="GO" id="GO:0046872">
    <property type="term" value="F:metal ion binding"/>
    <property type="evidence" value="ECO:0007669"/>
    <property type="project" value="UniProtKB-KW"/>
</dbReference>
<comment type="similarity">
    <text evidence="1">Belongs to the HdrC family.</text>
</comment>
<evidence type="ECO:0000313" key="8">
    <source>
        <dbReference type="EMBL" id="AKB85507.1"/>
    </source>
</evidence>
<evidence type="ECO:0000256" key="6">
    <source>
        <dbReference type="ARBA" id="ARBA00023014"/>
    </source>
</evidence>
<dbReference type="EMBL" id="CP009518">
    <property type="protein sequence ID" value="AKB85507.1"/>
    <property type="molecule type" value="Genomic_DNA"/>
</dbReference>
<dbReference type="RefSeq" id="WP_048205591.1">
    <property type="nucleotide sequence ID" value="NZ_CP009518.1"/>
</dbReference>
<dbReference type="PROSITE" id="PS00198">
    <property type="entry name" value="4FE4S_FER_1"/>
    <property type="match status" value="2"/>
</dbReference>
<dbReference type="EC" id="1.8.98.1" evidence="8"/>